<dbReference type="PANTHER" id="PTHR44329:SF288">
    <property type="entry name" value="MITOGEN-ACTIVATED PROTEIN KINASE KINASE KINASE 20"/>
    <property type="match status" value="1"/>
</dbReference>
<dbReference type="PANTHER" id="PTHR44329">
    <property type="entry name" value="SERINE/THREONINE-PROTEIN KINASE TNNI3K-RELATED"/>
    <property type="match status" value="1"/>
</dbReference>
<comment type="caution">
    <text evidence="6">The sequence shown here is derived from an EMBL/GenBank/DDBJ whole genome shotgun (WGS) entry which is preliminary data.</text>
</comment>
<organism evidence="6 7">
    <name type="scientific">Rhizoclosmatium globosum</name>
    <dbReference type="NCBI Taxonomy" id="329046"/>
    <lineage>
        <taxon>Eukaryota</taxon>
        <taxon>Fungi</taxon>
        <taxon>Fungi incertae sedis</taxon>
        <taxon>Chytridiomycota</taxon>
        <taxon>Chytridiomycota incertae sedis</taxon>
        <taxon>Chytridiomycetes</taxon>
        <taxon>Chytridiales</taxon>
        <taxon>Chytriomycetaceae</taxon>
        <taxon>Rhizoclosmatium</taxon>
    </lineage>
</organism>
<dbReference type="EMBL" id="MCGO01000092">
    <property type="protein sequence ID" value="ORY28738.1"/>
    <property type="molecule type" value="Genomic_DNA"/>
</dbReference>
<evidence type="ECO:0000256" key="2">
    <source>
        <dbReference type="ARBA" id="ARBA00022741"/>
    </source>
</evidence>
<dbReference type="AlphaFoldDB" id="A0A1Y2B1L3"/>
<dbReference type="InterPro" id="IPR011009">
    <property type="entry name" value="Kinase-like_dom_sf"/>
</dbReference>
<dbReference type="InterPro" id="IPR001245">
    <property type="entry name" value="Ser-Thr/Tyr_kinase_cat_dom"/>
</dbReference>
<dbReference type="GO" id="GO:0004674">
    <property type="term" value="F:protein serine/threonine kinase activity"/>
    <property type="evidence" value="ECO:0007669"/>
    <property type="project" value="TreeGrafter"/>
</dbReference>
<keyword evidence="3 6" id="KW-0418">Kinase</keyword>
<dbReference type="InterPro" id="IPR051681">
    <property type="entry name" value="Ser/Thr_Kinases-Pseudokinases"/>
</dbReference>
<evidence type="ECO:0000256" key="3">
    <source>
        <dbReference type="ARBA" id="ARBA00022777"/>
    </source>
</evidence>
<gene>
    <name evidence="6" type="ORF">BCR33DRAFT_666815</name>
</gene>
<dbReference type="GO" id="GO:0005524">
    <property type="term" value="F:ATP binding"/>
    <property type="evidence" value="ECO:0007669"/>
    <property type="project" value="UniProtKB-KW"/>
</dbReference>
<evidence type="ECO:0000256" key="1">
    <source>
        <dbReference type="ARBA" id="ARBA00022679"/>
    </source>
</evidence>
<dbReference type="Proteomes" id="UP000193642">
    <property type="component" value="Unassembled WGS sequence"/>
</dbReference>
<keyword evidence="2" id="KW-0547">Nucleotide-binding</keyword>
<protein>
    <submittedName>
        <fullName evidence="6">Kinase-like protein</fullName>
    </submittedName>
</protein>
<feature type="non-terminal residue" evidence="6">
    <location>
        <position position="347"/>
    </location>
</feature>
<dbReference type="PROSITE" id="PS50011">
    <property type="entry name" value="PROTEIN_KINASE_DOM"/>
    <property type="match status" value="1"/>
</dbReference>
<dbReference type="PRINTS" id="PR00109">
    <property type="entry name" value="TYRKINASE"/>
</dbReference>
<keyword evidence="1" id="KW-0808">Transferase</keyword>
<reference evidence="6 7" key="1">
    <citation type="submission" date="2016-07" db="EMBL/GenBank/DDBJ databases">
        <title>Pervasive Adenine N6-methylation of Active Genes in Fungi.</title>
        <authorList>
            <consortium name="DOE Joint Genome Institute"/>
            <person name="Mondo S.J."/>
            <person name="Dannebaum R.O."/>
            <person name="Kuo R.C."/>
            <person name="Labutti K."/>
            <person name="Haridas S."/>
            <person name="Kuo A."/>
            <person name="Salamov A."/>
            <person name="Ahrendt S.R."/>
            <person name="Lipzen A."/>
            <person name="Sullivan W."/>
            <person name="Andreopoulos W.B."/>
            <person name="Clum A."/>
            <person name="Lindquist E."/>
            <person name="Daum C."/>
            <person name="Ramamoorthy G.K."/>
            <person name="Gryganskyi A."/>
            <person name="Culley D."/>
            <person name="Magnuson J.K."/>
            <person name="James T.Y."/>
            <person name="O'Malley M.A."/>
            <person name="Stajich J.E."/>
            <person name="Spatafora J.W."/>
            <person name="Visel A."/>
            <person name="Grigoriev I.V."/>
        </authorList>
    </citation>
    <scope>NUCLEOTIDE SEQUENCE [LARGE SCALE GENOMIC DNA]</scope>
    <source>
        <strain evidence="6 7">JEL800</strain>
    </source>
</reference>
<dbReference type="PROSITE" id="PS00108">
    <property type="entry name" value="PROTEIN_KINASE_ST"/>
    <property type="match status" value="1"/>
</dbReference>
<keyword evidence="4" id="KW-0067">ATP-binding</keyword>
<evidence type="ECO:0000256" key="4">
    <source>
        <dbReference type="ARBA" id="ARBA00022840"/>
    </source>
</evidence>
<name>A0A1Y2B1L3_9FUNG</name>
<dbReference type="InterPro" id="IPR008271">
    <property type="entry name" value="Ser/Thr_kinase_AS"/>
</dbReference>
<feature type="domain" description="Protein kinase" evidence="5">
    <location>
        <begin position="89"/>
        <end position="347"/>
    </location>
</feature>
<proteinExistence type="predicted"/>
<dbReference type="OrthoDB" id="2146423at2759"/>
<evidence type="ECO:0000259" key="5">
    <source>
        <dbReference type="PROSITE" id="PS50011"/>
    </source>
</evidence>
<keyword evidence="7" id="KW-1185">Reference proteome</keyword>
<evidence type="ECO:0000313" key="6">
    <source>
        <dbReference type="EMBL" id="ORY28738.1"/>
    </source>
</evidence>
<dbReference type="STRING" id="329046.A0A1Y2B1L3"/>
<dbReference type="Pfam" id="PF07714">
    <property type="entry name" value="PK_Tyr_Ser-Thr"/>
    <property type="match status" value="1"/>
</dbReference>
<dbReference type="SUPFAM" id="SSF56112">
    <property type="entry name" value="Protein kinase-like (PK-like)"/>
    <property type="match status" value="1"/>
</dbReference>
<dbReference type="SMART" id="SM00220">
    <property type="entry name" value="S_TKc"/>
    <property type="match status" value="1"/>
</dbReference>
<dbReference type="InterPro" id="IPR000719">
    <property type="entry name" value="Prot_kinase_dom"/>
</dbReference>
<evidence type="ECO:0000313" key="7">
    <source>
        <dbReference type="Proteomes" id="UP000193642"/>
    </source>
</evidence>
<sequence>MTLQHLVDNDYKILNALELKQVEYLEAIDALQKHISEHLDAALERNLERIFCDKALANLRRATAATRIAGTGIPKHQQNEEWLVTSWEFEIGPLISRGGFGEVLKATWLGHSSVAVKRLHIRLETAKLRDDFYREVKTWFPLRHPNILPLLGACANAERPFMVSPFMERGHALQYLEWIGDGHGSIEHAGIKLLYEVSLGIQYLHARGVTHGDLKAVNILVDEYGKACVADFGFAQLKRYTTTKTTAGSSTPFGGTLRWMSPERLQGAKLAPPVDTYAFAMTCYEILTEGDVPFTETPDALIYQHVVNSNIRPEMPDAANFVSSRERMWTLMSQCWQPDPMARPPFS</sequence>
<dbReference type="Gene3D" id="1.10.510.10">
    <property type="entry name" value="Transferase(Phosphotransferase) domain 1"/>
    <property type="match status" value="1"/>
</dbReference>
<accession>A0A1Y2B1L3</accession>